<dbReference type="EMBL" id="JAXGFP010000003">
    <property type="protein sequence ID" value="MEG3183635.1"/>
    <property type="molecule type" value="Genomic_DNA"/>
</dbReference>
<protein>
    <submittedName>
        <fullName evidence="2">DUF2782 domain-containing protein</fullName>
    </submittedName>
</protein>
<dbReference type="InterPro" id="IPR021357">
    <property type="entry name" value="DUF2782"/>
</dbReference>
<comment type="caution">
    <text evidence="2">The sequence shown here is derived from an EMBL/GenBank/DDBJ whole genome shotgun (WGS) entry which is preliminary data.</text>
</comment>
<evidence type="ECO:0000313" key="3">
    <source>
        <dbReference type="Proteomes" id="UP001355056"/>
    </source>
</evidence>
<evidence type="ECO:0000256" key="1">
    <source>
        <dbReference type="SAM" id="SignalP"/>
    </source>
</evidence>
<feature type="chain" id="PRO_5046709335" evidence="1">
    <location>
        <begin position="20"/>
        <end position="101"/>
    </location>
</feature>
<reference evidence="2 3" key="1">
    <citation type="journal article" date="2016" name="Int. J. Syst. Evol. Microbiol.">
        <title>Lysobacter erysipheiresistens sp. nov., an antagonist of powdery mildew, isolated from tobacco-cultivated soil.</title>
        <authorList>
            <person name="Xie B."/>
            <person name="Li T."/>
            <person name="Lin X."/>
            <person name="Wang C.J."/>
            <person name="Chen Y.J."/>
            <person name="Liu W.J."/>
            <person name="Zhao Z.W."/>
        </authorList>
    </citation>
    <scope>NUCLEOTIDE SEQUENCE [LARGE SCALE GENOMIC DNA]</scope>
    <source>
        <strain evidence="2 3">RS-LYSO-3</strain>
    </source>
</reference>
<accession>A0ABU7YXE1</accession>
<sequence length="101" mass="10949">MVTLVLTSLLLPLAGCATIAPPDPATDPTAGLENAQVNRRTADNGDLIEEYRVAGQLHVVKITPLRGPTYYLIDRNGDGLLDSSEGEGPVSPVYWKLFEWN</sequence>
<feature type="signal peptide" evidence="1">
    <location>
        <begin position="1"/>
        <end position="19"/>
    </location>
</feature>
<organism evidence="2 3">
    <name type="scientific">Novilysobacter erysipheiresistens</name>
    <dbReference type="NCBI Taxonomy" id="1749332"/>
    <lineage>
        <taxon>Bacteria</taxon>
        <taxon>Pseudomonadati</taxon>
        <taxon>Pseudomonadota</taxon>
        <taxon>Gammaproteobacteria</taxon>
        <taxon>Lysobacterales</taxon>
        <taxon>Lysobacteraceae</taxon>
        <taxon>Novilysobacter</taxon>
    </lineage>
</organism>
<evidence type="ECO:0000313" key="2">
    <source>
        <dbReference type="EMBL" id="MEG3183635.1"/>
    </source>
</evidence>
<gene>
    <name evidence="2" type="ORF">SNE34_06400</name>
</gene>
<dbReference type="Pfam" id="PF11191">
    <property type="entry name" value="DUF2782"/>
    <property type="match status" value="1"/>
</dbReference>
<proteinExistence type="predicted"/>
<keyword evidence="1" id="KW-0732">Signal</keyword>
<name>A0ABU7YXE1_9GAMM</name>
<dbReference type="Proteomes" id="UP001355056">
    <property type="component" value="Unassembled WGS sequence"/>
</dbReference>
<keyword evidence="3" id="KW-1185">Reference proteome</keyword>
<dbReference type="Gene3D" id="2.20.130.30">
    <property type="entry name" value="Protein of unknown function DUF2782"/>
    <property type="match status" value="1"/>
</dbReference>